<comment type="similarity">
    <text evidence="3">Belongs to the TO family.</text>
</comment>
<feature type="chain" id="PRO_5035163536" description="Takeout" evidence="4">
    <location>
        <begin position="19"/>
        <end position="241"/>
    </location>
</feature>
<evidence type="ECO:0000256" key="4">
    <source>
        <dbReference type="SAM" id="SignalP"/>
    </source>
</evidence>
<evidence type="ECO:0000256" key="2">
    <source>
        <dbReference type="ARBA" id="ARBA00023108"/>
    </source>
</evidence>
<dbReference type="Pfam" id="PF06585">
    <property type="entry name" value="JHBP"/>
    <property type="match status" value="1"/>
</dbReference>
<evidence type="ECO:0008006" key="7">
    <source>
        <dbReference type="Google" id="ProtNLM"/>
    </source>
</evidence>
<keyword evidence="2" id="KW-0090">Biological rhythms</keyword>
<keyword evidence="6" id="KW-1185">Reference proteome</keyword>
<dbReference type="OMA" id="EADYKIN"/>
<dbReference type="RefSeq" id="XP_014246312.1">
    <property type="nucleotide sequence ID" value="XM_014390826.1"/>
</dbReference>
<dbReference type="GO" id="GO:0007623">
    <property type="term" value="P:circadian rhythm"/>
    <property type="evidence" value="ECO:0007669"/>
    <property type="project" value="UniProtKB-ARBA"/>
</dbReference>
<accession>A0A8I6RIY3</accession>
<dbReference type="InterPro" id="IPR010562">
    <property type="entry name" value="Haemolymph_juvenile_hormone-bd"/>
</dbReference>
<dbReference type="EnsemblMetazoa" id="XM_014390826.1">
    <property type="protein sequence ID" value="XP_014246312.1"/>
    <property type="gene ID" value="LOC106664812"/>
</dbReference>
<organism evidence="5 6">
    <name type="scientific">Cimex lectularius</name>
    <name type="common">Bed bug</name>
    <name type="synonym">Acanthia lectularia</name>
    <dbReference type="NCBI Taxonomy" id="79782"/>
    <lineage>
        <taxon>Eukaryota</taxon>
        <taxon>Metazoa</taxon>
        <taxon>Ecdysozoa</taxon>
        <taxon>Arthropoda</taxon>
        <taxon>Hexapoda</taxon>
        <taxon>Insecta</taxon>
        <taxon>Pterygota</taxon>
        <taxon>Neoptera</taxon>
        <taxon>Paraneoptera</taxon>
        <taxon>Hemiptera</taxon>
        <taxon>Heteroptera</taxon>
        <taxon>Panheteroptera</taxon>
        <taxon>Cimicomorpha</taxon>
        <taxon>Cimicidae</taxon>
        <taxon>Cimex</taxon>
    </lineage>
</organism>
<name>A0A8I6RIY3_CIMLE</name>
<reference evidence="5" key="1">
    <citation type="submission" date="2022-01" db="UniProtKB">
        <authorList>
            <consortium name="EnsemblMetazoa"/>
        </authorList>
    </citation>
    <scope>IDENTIFICATION</scope>
</reference>
<evidence type="ECO:0000256" key="3">
    <source>
        <dbReference type="ARBA" id="ARBA00060902"/>
    </source>
</evidence>
<dbReference type="GO" id="GO:0005615">
    <property type="term" value="C:extracellular space"/>
    <property type="evidence" value="ECO:0007669"/>
    <property type="project" value="TreeGrafter"/>
</dbReference>
<sequence length="241" mass="26938">MSFRFYLLLLCLAVLAAAKIPNNWQTCKNAKDKNDCLRNALQIAIKDLSNGAPSLGVLPMDPWRLKHVTIGDGLKGPVSIKLELIESDLMGLRNIIVKDFKTDWETIYFDVDSPKVVVVGDYIVDGRVLILPVTGRGKCRMIFENFNTKCKMTLGKTNKGGKKYFTVKDLDLGLNATTFSARFDNLFNGDKLLGDTFNSFINQNWKVVFDELKPSVSKAYAAGFKEISNRIFSKIPADVLS</sequence>
<evidence type="ECO:0000256" key="1">
    <source>
        <dbReference type="ARBA" id="ARBA00022729"/>
    </source>
</evidence>
<dbReference type="OrthoDB" id="8186595at2759"/>
<keyword evidence="1 4" id="KW-0732">Signal</keyword>
<dbReference type="KEGG" id="clec:106664812"/>
<dbReference type="PANTHER" id="PTHR11008:SF32">
    <property type="entry name" value="CIRCADIAN CLOCK-CONTROLLED PROTEIN DAYWAKE-RELATED"/>
    <property type="match status" value="1"/>
</dbReference>
<feature type="signal peptide" evidence="4">
    <location>
        <begin position="1"/>
        <end position="18"/>
    </location>
</feature>
<dbReference type="PANTHER" id="PTHR11008">
    <property type="entry name" value="PROTEIN TAKEOUT-LIKE PROTEIN"/>
    <property type="match status" value="1"/>
</dbReference>
<dbReference type="Gene3D" id="3.15.10.30">
    <property type="entry name" value="Haemolymph juvenile hormone binding protein"/>
    <property type="match status" value="1"/>
</dbReference>
<dbReference type="SMART" id="SM00700">
    <property type="entry name" value="JHBP"/>
    <property type="match status" value="1"/>
</dbReference>
<dbReference type="InterPro" id="IPR038606">
    <property type="entry name" value="To_sf"/>
</dbReference>
<dbReference type="FunFam" id="3.15.10.30:FF:000001">
    <property type="entry name" value="Takeout-like protein 1"/>
    <property type="match status" value="1"/>
</dbReference>
<evidence type="ECO:0000313" key="5">
    <source>
        <dbReference type="EnsemblMetazoa" id="XP_014246312.1"/>
    </source>
</evidence>
<protein>
    <recommendedName>
        <fullName evidence="7">Takeout</fullName>
    </recommendedName>
</protein>
<dbReference type="GeneID" id="106664812"/>
<dbReference type="Proteomes" id="UP000494040">
    <property type="component" value="Unassembled WGS sequence"/>
</dbReference>
<proteinExistence type="inferred from homology"/>
<dbReference type="AlphaFoldDB" id="A0A8I6RIY3"/>
<evidence type="ECO:0000313" key="6">
    <source>
        <dbReference type="Proteomes" id="UP000494040"/>
    </source>
</evidence>